<evidence type="ECO:0000256" key="3">
    <source>
        <dbReference type="RuleBase" id="RU367140"/>
    </source>
</evidence>
<evidence type="ECO:0000313" key="7">
    <source>
        <dbReference type="Proteomes" id="UP000189580"/>
    </source>
</evidence>
<feature type="compositionally biased region" description="Pro residues" evidence="4">
    <location>
        <begin position="193"/>
        <end position="204"/>
    </location>
</feature>
<dbReference type="GO" id="GO:0060090">
    <property type="term" value="F:molecular adaptor activity"/>
    <property type="evidence" value="ECO:0007669"/>
    <property type="project" value="EnsemblFungi"/>
</dbReference>
<dbReference type="GO" id="GO:0003723">
    <property type="term" value="F:RNA binding"/>
    <property type="evidence" value="ECO:0007669"/>
    <property type="project" value="EnsemblFungi"/>
</dbReference>
<dbReference type="GeneID" id="30035553"/>
<feature type="compositionally biased region" description="Basic and acidic residues" evidence="4">
    <location>
        <begin position="337"/>
        <end position="352"/>
    </location>
</feature>
<dbReference type="AlphaFoldDB" id="A0A161HNU4"/>
<sequence length="542" mass="60402">MMSRQSVGSFLPKPKNAEKENPRYAEVVSEDEADASVSKSTSISIRNESVAIVKPKTSTTLALQRNSQGALDYSGVIARQGHDSKRIIQTSYSDLIPLRQRAAEINLEKPTQEQVDLTTERTKAALEKIISGKVESSRPQSVVKKANEPTYVRYTPASAPASGSAPRQRIIKMVDRAEDPLAPPKFKHTKVPGGPPSPPPPVLRSPPRKLTAKDQEDWYIPPSVSNWKNPKGFTIALDKRVAADGRGLQEAVVNDNMAKLAEALYAADRSARDEIRQRAAMQQKLAERENAVKEEKLRQLAQQAREERTKISASSSATRPRDEFRDRSPVRRKRSVSRSDSRSISRSPDRSRSPSYRRRSRSPSRSPDRGEQERARIRSERKKEAERELRKSRMGAERRVKMLARENDRDISERVALGVAKPTRATGESQFDARLFSQTSNSGGLGGSGYSEDQVYDKSLFSAQEAVRSIYRPRGNVDADDGGDAELDRINKEKRFQGLGALKESEGGSEGPVEFVKDTDDDPFGVNQMVDQVKKNTKYGLN</sequence>
<comment type="subunit">
    <text evidence="3">Associated with the spliceosome.</text>
</comment>
<keyword evidence="3" id="KW-0507">mRNA processing</keyword>
<accession>A0A161HNU4</accession>
<comment type="function">
    <text evidence="3">Involved in pre-mRNA splicing.</text>
</comment>
<feature type="compositionally biased region" description="Basic and acidic residues" evidence="4">
    <location>
        <begin position="286"/>
        <end position="310"/>
    </location>
</feature>
<keyword evidence="3" id="KW-0539">Nucleus</keyword>
<feature type="compositionally biased region" description="Basic and acidic residues" evidence="4">
    <location>
        <begin position="319"/>
        <end position="329"/>
    </location>
</feature>
<reference evidence="6 7" key="1">
    <citation type="submission" date="2016-02" db="EMBL/GenBank/DDBJ databases">
        <title>Complete genome sequence and transcriptome regulation of the pentose utilising yeast Sugiyamaella lignohabitans.</title>
        <authorList>
            <person name="Bellasio M."/>
            <person name="Peymann A."/>
            <person name="Valli M."/>
            <person name="Sipitzky M."/>
            <person name="Graf A."/>
            <person name="Sauer M."/>
            <person name="Marx H."/>
            <person name="Mattanovich D."/>
        </authorList>
    </citation>
    <scope>NUCLEOTIDE SEQUENCE [LARGE SCALE GENOMIC DNA]</scope>
    <source>
        <strain evidence="6 7">CBS 10342</strain>
    </source>
</reference>
<dbReference type="InterPro" id="IPR004015">
    <property type="entry name" value="SKI-int_prot_SKIP_SNW-dom"/>
</dbReference>
<dbReference type="Proteomes" id="UP000189580">
    <property type="component" value="Chromosome b"/>
</dbReference>
<name>A0A161HNU4_9ASCO</name>
<keyword evidence="3" id="KW-0747">Spliceosome</keyword>
<evidence type="ECO:0000313" key="6">
    <source>
        <dbReference type="EMBL" id="ANB15877.1"/>
    </source>
</evidence>
<keyword evidence="7" id="KW-1185">Reference proteome</keyword>
<gene>
    <name evidence="6" type="primary">PRP45</name>
    <name evidence="6" type="ORF">AWJ20_3521</name>
</gene>
<dbReference type="KEGG" id="slb:AWJ20_3521"/>
<comment type="similarity">
    <text evidence="1 3">Belongs to the SNW family.</text>
</comment>
<dbReference type="GO" id="GO:0071014">
    <property type="term" value="C:post-mRNA release spliceosomal complex"/>
    <property type="evidence" value="ECO:0007669"/>
    <property type="project" value="EnsemblFungi"/>
</dbReference>
<dbReference type="EMBL" id="CP014503">
    <property type="protein sequence ID" value="ANB15877.1"/>
    <property type="molecule type" value="Genomic_DNA"/>
</dbReference>
<dbReference type="GO" id="GO:0000398">
    <property type="term" value="P:mRNA splicing, via spliceosome"/>
    <property type="evidence" value="ECO:0007669"/>
    <property type="project" value="InterPro"/>
</dbReference>
<feature type="region of interest" description="Disordered" evidence="4">
    <location>
        <begin position="180"/>
        <end position="216"/>
    </location>
</feature>
<feature type="region of interest" description="Disordered" evidence="4">
    <location>
        <begin position="286"/>
        <end position="399"/>
    </location>
</feature>
<feature type="domain" description="SKI-interacting protein SKIP SNW" evidence="5">
    <location>
        <begin position="150"/>
        <end position="308"/>
    </location>
</feature>
<dbReference type="Pfam" id="PF02731">
    <property type="entry name" value="SKIP_SNW"/>
    <property type="match status" value="1"/>
</dbReference>
<organism evidence="6 7">
    <name type="scientific">Sugiyamaella lignohabitans</name>
    <dbReference type="NCBI Taxonomy" id="796027"/>
    <lineage>
        <taxon>Eukaryota</taxon>
        <taxon>Fungi</taxon>
        <taxon>Dikarya</taxon>
        <taxon>Ascomycota</taxon>
        <taxon>Saccharomycotina</taxon>
        <taxon>Dipodascomycetes</taxon>
        <taxon>Dipodascales</taxon>
        <taxon>Trichomonascaceae</taxon>
        <taxon>Sugiyamaella</taxon>
    </lineage>
</organism>
<evidence type="ECO:0000256" key="2">
    <source>
        <dbReference type="ARBA" id="ARBA00022160"/>
    </source>
</evidence>
<dbReference type="InterPro" id="IPR017862">
    <property type="entry name" value="SKI-int_prot_SKIP"/>
</dbReference>
<dbReference type="PANTHER" id="PTHR12096">
    <property type="entry name" value="NUCLEAR PROTEIN SKIP-RELATED"/>
    <property type="match status" value="1"/>
</dbReference>
<dbReference type="OrthoDB" id="666364at2759"/>
<evidence type="ECO:0000256" key="4">
    <source>
        <dbReference type="SAM" id="MobiDB-lite"/>
    </source>
</evidence>
<feature type="region of interest" description="Disordered" evidence="4">
    <location>
        <begin position="1"/>
        <end position="40"/>
    </location>
</feature>
<protein>
    <recommendedName>
        <fullName evidence="2 3">Pre-mRNA-processing protein 45</fullName>
    </recommendedName>
</protein>
<keyword evidence="3" id="KW-0508">mRNA splicing</keyword>
<dbReference type="GO" id="GO:0000974">
    <property type="term" value="C:Prp19 complex"/>
    <property type="evidence" value="ECO:0007669"/>
    <property type="project" value="EnsemblFungi"/>
</dbReference>
<evidence type="ECO:0000256" key="1">
    <source>
        <dbReference type="ARBA" id="ARBA00010197"/>
    </source>
</evidence>
<feature type="region of interest" description="Disordered" evidence="4">
    <location>
        <begin position="499"/>
        <end position="525"/>
    </location>
</feature>
<dbReference type="RefSeq" id="XP_018738354.1">
    <property type="nucleotide sequence ID" value="XM_018880545.1"/>
</dbReference>
<feature type="compositionally biased region" description="Basic and acidic residues" evidence="4">
    <location>
        <begin position="366"/>
        <end position="399"/>
    </location>
</feature>
<comment type="subcellular location">
    <subcellularLocation>
        <location evidence="3">Nucleus</location>
    </subcellularLocation>
</comment>
<evidence type="ECO:0000259" key="5">
    <source>
        <dbReference type="Pfam" id="PF02731"/>
    </source>
</evidence>
<proteinExistence type="inferred from homology"/>